<proteinExistence type="predicted"/>
<dbReference type="Proteomes" id="UP001271007">
    <property type="component" value="Unassembled WGS sequence"/>
</dbReference>
<accession>A0AAJ0GGF9</accession>
<comment type="caution">
    <text evidence="1">The sequence shown here is derived from an EMBL/GenBank/DDBJ whole genome shotgun (WGS) entry which is preliminary data.</text>
</comment>
<gene>
    <name evidence="1" type="ORF">LTR09_002088</name>
</gene>
<protein>
    <recommendedName>
        <fullName evidence="3">F-box domain-containing protein</fullName>
    </recommendedName>
</protein>
<dbReference type="AlphaFoldDB" id="A0AAJ0GGF9"/>
<evidence type="ECO:0000313" key="1">
    <source>
        <dbReference type="EMBL" id="KAK3057050.1"/>
    </source>
</evidence>
<evidence type="ECO:0000313" key="2">
    <source>
        <dbReference type="Proteomes" id="UP001271007"/>
    </source>
</evidence>
<reference evidence="1" key="1">
    <citation type="submission" date="2023-04" db="EMBL/GenBank/DDBJ databases">
        <title>Black Yeasts Isolated from many extreme environments.</title>
        <authorList>
            <person name="Coleine C."/>
            <person name="Stajich J.E."/>
            <person name="Selbmann L."/>
        </authorList>
    </citation>
    <scope>NUCLEOTIDE SEQUENCE</scope>
    <source>
        <strain evidence="1">CCFEE 5312</strain>
    </source>
</reference>
<keyword evidence="2" id="KW-1185">Reference proteome</keyword>
<evidence type="ECO:0008006" key="3">
    <source>
        <dbReference type="Google" id="ProtNLM"/>
    </source>
</evidence>
<dbReference type="CDD" id="cd09917">
    <property type="entry name" value="F-box_SF"/>
    <property type="match status" value="1"/>
</dbReference>
<sequence length="437" mass="48910">MATTLLDLPKEVHELICSFLDCNACEDLDKQQNHRPEPRQDLENVGLTCHQLHEAAVPVYSSMLGPTESTHRQRVEAAARPVFDSAEYAESILKCPPELQAYAQSLRHKLLGEVDDWSDVDAKPLGHLSFELGEYFQTGFHQPLPTTSFIAAPPPDEAFMPGYDIQKKQRIKSYRDLRYQLDALAVVILCLPANVKSIVFRSWPTKLEHTMRHEFALHVMAATMDIFGNRMESLSAITYREGWGSNFKVLMRPNICTQLKVLQSLTLDVGYDHEDAADTLNGLRGWHALASTIKHLGLCNMTGTPHHLGQLVKGFTGATTLCLDNVGLAFDQGPVTEWLVFLIDIRCAMPDLAIGVRSLRGCEAATLTRSAVNWIMNSAIPVGYSIGYELRLQLLVDFVDYLPFWKADDGEKGEQAREARKDGKLAEKALSSRFRGR</sequence>
<organism evidence="1 2">
    <name type="scientific">Extremus antarcticus</name>
    <dbReference type="NCBI Taxonomy" id="702011"/>
    <lineage>
        <taxon>Eukaryota</taxon>
        <taxon>Fungi</taxon>
        <taxon>Dikarya</taxon>
        <taxon>Ascomycota</taxon>
        <taxon>Pezizomycotina</taxon>
        <taxon>Dothideomycetes</taxon>
        <taxon>Dothideomycetidae</taxon>
        <taxon>Mycosphaerellales</taxon>
        <taxon>Extremaceae</taxon>
        <taxon>Extremus</taxon>
    </lineage>
</organism>
<dbReference type="EMBL" id="JAWDJX010000004">
    <property type="protein sequence ID" value="KAK3057050.1"/>
    <property type="molecule type" value="Genomic_DNA"/>
</dbReference>
<name>A0AAJ0GGF9_9PEZI</name>